<feature type="non-terminal residue" evidence="1">
    <location>
        <position position="258"/>
    </location>
</feature>
<evidence type="ECO:0000313" key="1">
    <source>
        <dbReference type="EMBL" id="GAH57861.1"/>
    </source>
</evidence>
<dbReference type="EMBL" id="BARU01025176">
    <property type="protein sequence ID" value="GAH57861.1"/>
    <property type="molecule type" value="Genomic_DNA"/>
</dbReference>
<gene>
    <name evidence="1" type="ORF">S03H2_40593</name>
</gene>
<proteinExistence type="predicted"/>
<organism evidence="1">
    <name type="scientific">marine sediment metagenome</name>
    <dbReference type="NCBI Taxonomy" id="412755"/>
    <lineage>
        <taxon>unclassified sequences</taxon>
        <taxon>metagenomes</taxon>
        <taxon>ecological metagenomes</taxon>
    </lineage>
</organism>
<sequence length="258" mass="30063">MERICDCEEDAKGVCVCVGQASYQEVMERKSELILDRDVSIDRFFEEPVDADAALPILRVWGRRTLKWQLLFGLGLCRVHNFLRRDDPRSCGARWSKFLFQLGVSKATVSRRVALVRELLSFFGVAALETYSFPDDELVLFAWTRLNAESFKMKHFVDHRRRALLSDYCPPPRFRPKYLKPNKKGLSVNVTGIDDFILALQRQVRQGKVPFRPREYDEQCNLLSMLAQQYDERGRYLRLLLSEVERLHEGKAKSGKVR</sequence>
<comment type="caution">
    <text evidence="1">The sequence shown here is derived from an EMBL/GenBank/DDBJ whole genome shotgun (WGS) entry which is preliminary data.</text>
</comment>
<name>X1GIW2_9ZZZZ</name>
<reference evidence="1" key="1">
    <citation type="journal article" date="2014" name="Front. Microbiol.">
        <title>High frequency of phylogenetically diverse reductive dehalogenase-homologous genes in deep subseafloor sedimentary metagenomes.</title>
        <authorList>
            <person name="Kawai M."/>
            <person name="Futagami T."/>
            <person name="Toyoda A."/>
            <person name="Takaki Y."/>
            <person name="Nishi S."/>
            <person name="Hori S."/>
            <person name="Arai W."/>
            <person name="Tsubouchi T."/>
            <person name="Morono Y."/>
            <person name="Uchiyama I."/>
            <person name="Ito T."/>
            <person name="Fujiyama A."/>
            <person name="Inagaki F."/>
            <person name="Takami H."/>
        </authorList>
    </citation>
    <scope>NUCLEOTIDE SEQUENCE</scope>
    <source>
        <strain evidence="1">Expedition CK06-06</strain>
    </source>
</reference>
<accession>X1GIW2</accession>
<protein>
    <submittedName>
        <fullName evidence="1">Uncharacterized protein</fullName>
    </submittedName>
</protein>
<dbReference type="AlphaFoldDB" id="X1GIW2"/>